<sequence>MLRSVPVGRLAVIVDGGPDIFPVNHMVDHGTIVFRTAEGTKFSAAHGHPVAFEVDGYDAANGQAWSVVAHGVARLVNDADEAIEALSLPIFPWQAGAKPQIVRVVPSTITGRRFTVLGGFRS</sequence>
<proteinExistence type="predicted"/>
<gene>
    <name evidence="1" type="ORF">BJ986_000149</name>
</gene>
<evidence type="ECO:0000313" key="2">
    <source>
        <dbReference type="Proteomes" id="UP000573599"/>
    </source>
</evidence>
<keyword evidence="2" id="KW-1185">Reference proteome</keyword>
<dbReference type="SUPFAM" id="SSF50475">
    <property type="entry name" value="FMN-binding split barrel"/>
    <property type="match status" value="1"/>
</dbReference>
<name>A0A852WK29_9MICO</name>
<protein>
    <submittedName>
        <fullName evidence="1">Nitroimidazol reductase NimA-like FMN-containing flavoprotein (Pyridoxamine 5'-phosphate oxidase superfamily)</fullName>
    </submittedName>
</protein>
<reference evidence="1 2" key="1">
    <citation type="submission" date="2020-07" db="EMBL/GenBank/DDBJ databases">
        <title>Sequencing the genomes of 1000 actinobacteria strains.</title>
        <authorList>
            <person name="Klenk H.-P."/>
        </authorList>
    </citation>
    <scope>NUCLEOTIDE SEQUENCE [LARGE SCALE GENOMIC DNA]</scope>
    <source>
        <strain evidence="1 2">DSM 23987</strain>
    </source>
</reference>
<dbReference type="AlphaFoldDB" id="A0A852WK29"/>
<dbReference type="Pfam" id="PF12900">
    <property type="entry name" value="Pyridox_ox_2"/>
    <property type="match status" value="1"/>
</dbReference>
<dbReference type="Proteomes" id="UP000573599">
    <property type="component" value="Unassembled WGS sequence"/>
</dbReference>
<dbReference type="Gene3D" id="2.30.110.10">
    <property type="entry name" value="Electron Transport, Fmn-binding Protein, Chain A"/>
    <property type="match status" value="1"/>
</dbReference>
<comment type="caution">
    <text evidence="1">The sequence shown here is derived from an EMBL/GenBank/DDBJ whole genome shotgun (WGS) entry which is preliminary data.</text>
</comment>
<dbReference type="InterPro" id="IPR012349">
    <property type="entry name" value="Split_barrel_FMN-bd"/>
</dbReference>
<evidence type="ECO:0000313" key="1">
    <source>
        <dbReference type="EMBL" id="NYG05662.1"/>
    </source>
</evidence>
<accession>A0A852WK29</accession>
<dbReference type="EMBL" id="JACCAB010000001">
    <property type="protein sequence ID" value="NYG05662.1"/>
    <property type="molecule type" value="Genomic_DNA"/>
</dbReference>
<organism evidence="1 2">
    <name type="scientific">Pedococcus badiiscoriae</name>
    <dbReference type="NCBI Taxonomy" id="642776"/>
    <lineage>
        <taxon>Bacteria</taxon>
        <taxon>Bacillati</taxon>
        <taxon>Actinomycetota</taxon>
        <taxon>Actinomycetes</taxon>
        <taxon>Micrococcales</taxon>
        <taxon>Intrasporangiaceae</taxon>
        <taxon>Pedococcus</taxon>
    </lineage>
</organism>
<dbReference type="InterPro" id="IPR024747">
    <property type="entry name" value="Pyridox_Oxase-rel"/>
</dbReference>